<evidence type="ECO:0000256" key="2">
    <source>
        <dbReference type="ARBA" id="ARBA00004496"/>
    </source>
</evidence>
<dbReference type="HAMAP" id="MF_00077">
    <property type="entry name" value="tRNA_methyltr_aTrm56"/>
    <property type="match status" value="1"/>
</dbReference>
<evidence type="ECO:0000256" key="11">
    <source>
        <dbReference type="ARBA" id="ARBA00022694"/>
    </source>
</evidence>
<protein>
    <recommendedName>
        <fullName evidence="6 14">tRNA (cytidine(56)-2'-O)-methyltransferase</fullName>
        <ecNumber evidence="5 14">2.1.1.206</ecNumber>
    </recommendedName>
    <alternativeName>
        <fullName evidence="12 14">tRNA ribose 2'-O-methyltransferase aTrm56</fullName>
    </alternativeName>
</protein>
<dbReference type="PANTHER" id="PTHR42197">
    <property type="entry name" value="TRNA (CYTIDINE(56)-2'-O)-METHYLTRANSFERASE"/>
    <property type="match status" value="1"/>
</dbReference>
<name>D7E6W3_METEZ</name>
<evidence type="ECO:0000313" key="15">
    <source>
        <dbReference type="EMBL" id="ADI73587.1"/>
    </source>
</evidence>
<dbReference type="HOGENOM" id="CLU_123709_0_0_2"/>
<dbReference type="PIRSF" id="PIRSF016123">
    <property type="entry name" value="UCP016123"/>
    <property type="match status" value="1"/>
</dbReference>
<comment type="subcellular location">
    <subcellularLocation>
        <location evidence="2 14">Cytoplasm</location>
    </subcellularLocation>
</comment>
<keyword evidence="8 14" id="KW-0489">Methyltransferase</keyword>
<evidence type="ECO:0000256" key="3">
    <source>
        <dbReference type="ARBA" id="ARBA00010324"/>
    </source>
</evidence>
<evidence type="ECO:0000256" key="5">
    <source>
        <dbReference type="ARBA" id="ARBA00012624"/>
    </source>
</evidence>
<evidence type="ECO:0000313" key="16">
    <source>
        <dbReference type="Proteomes" id="UP000000391"/>
    </source>
</evidence>
<dbReference type="SUPFAM" id="SSF75217">
    <property type="entry name" value="alpha/beta knot"/>
    <property type="match status" value="1"/>
</dbReference>
<comment type="catalytic activity">
    <reaction evidence="13 14">
        <text>cytidine(56) in tRNA + S-adenosyl-L-methionine = 2'-O-methylcytidine(56) in tRNA + S-adenosyl-L-homocysteine + H(+)</text>
        <dbReference type="Rhea" id="RHEA:42968"/>
        <dbReference type="Rhea" id="RHEA-COMP:10308"/>
        <dbReference type="Rhea" id="RHEA-COMP:10309"/>
        <dbReference type="ChEBI" id="CHEBI:15378"/>
        <dbReference type="ChEBI" id="CHEBI:57856"/>
        <dbReference type="ChEBI" id="CHEBI:59789"/>
        <dbReference type="ChEBI" id="CHEBI:74495"/>
        <dbReference type="ChEBI" id="CHEBI:82748"/>
        <dbReference type="EC" id="2.1.1.206"/>
    </reaction>
</comment>
<dbReference type="OrthoDB" id="14397at2157"/>
<evidence type="ECO:0000256" key="12">
    <source>
        <dbReference type="ARBA" id="ARBA00029826"/>
    </source>
</evidence>
<dbReference type="InterPro" id="IPR029028">
    <property type="entry name" value="Alpha/beta_knot_MTases"/>
</dbReference>
<evidence type="ECO:0000256" key="8">
    <source>
        <dbReference type="ARBA" id="ARBA00022603"/>
    </source>
</evidence>
<dbReference type="STRING" id="644295.Metev_0683"/>
<evidence type="ECO:0000256" key="6">
    <source>
        <dbReference type="ARBA" id="ARBA00013709"/>
    </source>
</evidence>
<dbReference type="EC" id="2.1.1.206" evidence="5 14"/>
<dbReference type="EMBL" id="CP002069">
    <property type="protein sequence ID" value="ADI73587.1"/>
    <property type="molecule type" value="Genomic_DNA"/>
</dbReference>
<keyword evidence="11 14" id="KW-0819">tRNA processing</keyword>
<comment type="subunit">
    <text evidence="4 14">Homodimer.</text>
</comment>
<dbReference type="Proteomes" id="UP000000391">
    <property type="component" value="Chromosome"/>
</dbReference>
<evidence type="ECO:0000256" key="9">
    <source>
        <dbReference type="ARBA" id="ARBA00022679"/>
    </source>
</evidence>
<dbReference type="InterPro" id="IPR029026">
    <property type="entry name" value="tRNA_m1G_MTases_N"/>
</dbReference>
<dbReference type="AlphaFoldDB" id="D7E6W3"/>
<keyword evidence="16" id="KW-1185">Reference proteome</keyword>
<dbReference type="CDD" id="cd18083">
    <property type="entry name" value="aTrm56-like"/>
    <property type="match status" value="1"/>
</dbReference>
<evidence type="ECO:0000256" key="10">
    <source>
        <dbReference type="ARBA" id="ARBA00022691"/>
    </source>
</evidence>
<dbReference type="GO" id="GO:0005737">
    <property type="term" value="C:cytoplasm"/>
    <property type="evidence" value="ECO:0007669"/>
    <property type="project" value="UniProtKB-SubCell"/>
</dbReference>
<accession>D7E6W3</accession>
<evidence type="ECO:0000256" key="7">
    <source>
        <dbReference type="ARBA" id="ARBA00022490"/>
    </source>
</evidence>
<dbReference type="KEGG" id="mev:Metev_0683"/>
<dbReference type="GeneID" id="9346305"/>
<keyword evidence="10 14" id="KW-0949">S-adenosyl-L-methionine</keyword>
<gene>
    <name evidence="15" type="ordered locus">Metev_0683</name>
</gene>
<evidence type="ECO:0000256" key="4">
    <source>
        <dbReference type="ARBA" id="ARBA00011738"/>
    </source>
</evidence>
<evidence type="ECO:0000256" key="13">
    <source>
        <dbReference type="ARBA" id="ARBA00047792"/>
    </source>
</evidence>
<evidence type="ECO:0000256" key="14">
    <source>
        <dbReference type="HAMAP-Rule" id="MF_00077"/>
    </source>
</evidence>
<evidence type="ECO:0000256" key="1">
    <source>
        <dbReference type="ARBA" id="ARBA00003959"/>
    </source>
</evidence>
<comment type="similarity">
    <text evidence="3 14">Belongs to the aTrm56 family.</text>
</comment>
<dbReference type="GO" id="GO:0002128">
    <property type="term" value="P:tRNA nucleoside ribose methylation"/>
    <property type="evidence" value="ECO:0007669"/>
    <property type="project" value="UniProtKB-UniRule"/>
</dbReference>
<feature type="binding site" evidence="14">
    <location>
        <begin position="111"/>
        <end position="115"/>
    </location>
    <ligand>
        <name>S-adenosyl-L-methionine</name>
        <dbReference type="ChEBI" id="CHEBI:59789"/>
    </ligand>
</feature>
<dbReference type="PANTHER" id="PTHR42197:SF1">
    <property type="entry name" value="TRNA (CYTIDINE(56)-2'-O)-METHYLTRANSFERASE"/>
    <property type="match status" value="1"/>
</dbReference>
<dbReference type="GO" id="GO:0106059">
    <property type="term" value="F:tRNA (cytidine(56)-2'-O)-methyltransferase activity"/>
    <property type="evidence" value="ECO:0007669"/>
    <property type="project" value="UniProtKB-EC"/>
</dbReference>
<reference evidence="15 16" key="1">
    <citation type="submission" date="2010-06" db="EMBL/GenBank/DDBJ databases">
        <title>Complete sequence chromosome of Methanohalobium evestigatum Z-7303.</title>
        <authorList>
            <consortium name="US DOE Joint Genome Institute"/>
            <person name="Lucas S."/>
            <person name="Copeland A."/>
            <person name="Lapidus A."/>
            <person name="Cheng J.-F."/>
            <person name="Bruce D."/>
            <person name="Goodwin L."/>
            <person name="Pitluck S."/>
            <person name="Saunders E."/>
            <person name="Detter J.C."/>
            <person name="Han C."/>
            <person name="Tapia R."/>
            <person name="Land M."/>
            <person name="Hauser L."/>
            <person name="Kyrpides N."/>
            <person name="Mikhailova N."/>
            <person name="Sieprawska-Lupa M."/>
            <person name="Whitman W.B."/>
            <person name="Anderson I."/>
            <person name="Woyke T."/>
        </authorList>
    </citation>
    <scope>NUCLEOTIDE SEQUENCE [LARGE SCALE GENOMIC DNA]</scope>
    <source>
        <strain evidence="16">ATCC BAA-1072 / DSM 3721 / NBRC 107634 / OCM 161 / Z-7303</strain>
    </source>
</reference>
<dbReference type="Gene3D" id="3.40.1280.10">
    <property type="match status" value="1"/>
</dbReference>
<organism evidence="15 16">
    <name type="scientific">Methanohalobium evestigatum (strain ATCC BAA-1072 / DSM 3721 / NBRC 107634 / OCM 161 / Z-7303)</name>
    <dbReference type="NCBI Taxonomy" id="644295"/>
    <lineage>
        <taxon>Archaea</taxon>
        <taxon>Methanobacteriati</taxon>
        <taxon>Methanobacteriota</taxon>
        <taxon>Stenosarchaea group</taxon>
        <taxon>Methanomicrobia</taxon>
        <taxon>Methanosarcinales</taxon>
        <taxon>Methanosarcinaceae</taxon>
        <taxon>Methanohalobium</taxon>
    </lineage>
</organism>
<sequence length="185" mass="20584">MTGKQIIVLRLGHRPERDKRITTHVGLTARAFGAEGLLLASDDRAIADNIESVARRWGGNFYVKNNVNWKKEIQSWKNNGGKVCHLSMYGLNLSDVESDIKNWHKIMIIVGAEKVPPEVYDMADLNVAVGNQPHSEVAAISVTMDRISDYDPLKQEFGDAELSIVPTSRGKKVIDNTNSDNINNN</sequence>
<keyword evidence="9 14" id="KW-0808">Transferase</keyword>
<dbReference type="InterPro" id="IPR002845">
    <property type="entry name" value="tRNA_mtfrase_aTrm56"/>
</dbReference>
<feature type="binding site" evidence="14">
    <location>
        <begin position="129"/>
        <end position="136"/>
    </location>
    <ligand>
        <name>S-adenosyl-L-methionine</name>
        <dbReference type="ChEBI" id="CHEBI:59789"/>
    </ligand>
</feature>
<keyword evidence="7 14" id="KW-0963">Cytoplasm</keyword>
<proteinExistence type="inferred from homology"/>
<comment type="function">
    <text evidence="1 14">Specifically catalyzes the AdoMet-dependent 2'-O-ribose methylation of cytidine at position 56 in tRNAs.</text>
</comment>
<dbReference type="RefSeq" id="WP_013194155.1">
    <property type="nucleotide sequence ID" value="NC_014253.1"/>
</dbReference>
<dbReference type="NCBIfam" id="NF003048">
    <property type="entry name" value="PRK03958.1"/>
    <property type="match status" value="1"/>
</dbReference>
<dbReference type="Pfam" id="PF01994">
    <property type="entry name" value="Trm56"/>
    <property type="match status" value="1"/>
</dbReference>
<feature type="binding site" evidence="14">
    <location>
        <position position="86"/>
    </location>
    <ligand>
        <name>S-adenosyl-L-methionine</name>
        <dbReference type="ChEBI" id="CHEBI:59789"/>
    </ligand>
</feature>